<feature type="transmembrane region" description="Helical" evidence="1">
    <location>
        <begin position="119"/>
        <end position="141"/>
    </location>
</feature>
<accession>A0ABM4DG64</accession>
<gene>
    <name evidence="3" type="primary">LOC100211361</name>
</gene>
<sequence>MYSVYSFPVLVAFLLYIENPNDKDTYENDYSSNTSIKNLTTQHTYPSSKILESIIYKNESEDIEYSLIRDLGSSHFVYKVELKNSTGVKVNHVSRDSEKRSNFKDLLAALKSTSYLVELLVWFLITDFIIIFGLITVNILATTLIRYVMKIVNWLHFRIRSTIFPQSTLNHKGLDQEVSLFKEIETANEQRCSSMIEEKHDDAHIFSSPECCDVPNNLNASDGDNFPYSYIFESHDDDLHSTPLDYSYKKNKIYHSTAPYEFSPKKLKQYLREKYLELDRLGITIDENGYFLEEKMNMVI</sequence>
<keyword evidence="1" id="KW-0472">Membrane</keyword>
<keyword evidence="1" id="KW-0812">Transmembrane</keyword>
<protein>
    <submittedName>
        <fullName evidence="3">Uncharacterized protein LOC100211361 isoform X2</fullName>
    </submittedName>
</protein>
<keyword evidence="2" id="KW-1185">Reference proteome</keyword>
<evidence type="ECO:0000313" key="3">
    <source>
        <dbReference type="RefSeq" id="XP_065673415.1"/>
    </source>
</evidence>
<name>A0ABM4DG64_HYDVU</name>
<dbReference type="Proteomes" id="UP001652625">
    <property type="component" value="Chromosome 14"/>
</dbReference>
<proteinExistence type="predicted"/>
<keyword evidence="1" id="KW-1133">Transmembrane helix</keyword>
<dbReference type="RefSeq" id="XP_065673415.1">
    <property type="nucleotide sequence ID" value="XM_065817343.1"/>
</dbReference>
<evidence type="ECO:0000256" key="1">
    <source>
        <dbReference type="SAM" id="Phobius"/>
    </source>
</evidence>
<reference evidence="3" key="1">
    <citation type="submission" date="2025-08" db="UniProtKB">
        <authorList>
            <consortium name="RefSeq"/>
        </authorList>
    </citation>
    <scope>IDENTIFICATION</scope>
</reference>
<evidence type="ECO:0000313" key="2">
    <source>
        <dbReference type="Proteomes" id="UP001652625"/>
    </source>
</evidence>
<dbReference type="GeneID" id="100211361"/>
<organism evidence="2 3">
    <name type="scientific">Hydra vulgaris</name>
    <name type="common">Hydra</name>
    <name type="synonym">Hydra attenuata</name>
    <dbReference type="NCBI Taxonomy" id="6087"/>
    <lineage>
        <taxon>Eukaryota</taxon>
        <taxon>Metazoa</taxon>
        <taxon>Cnidaria</taxon>
        <taxon>Hydrozoa</taxon>
        <taxon>Hydroidolina</taxon>
        <taxon>Anthoathecata</taxon>
        <taxon>Aplanulata</taxon>
        <taxon>Hydridae</taxon>
        <taxon>Hydra</taxon>
    </lineage>
</organism>